<proteinExistence type="predicted"/>
<dbReference type="RefSeq" id="WP_183732946.1">
    <property type="nucleotide sequence ID" value="NZ_JACHBW010000034.1"/>
</dbReference>
<dbReference type="Proteomes" id="UP000571554">
    <property type="component" value="Unassembled WGS sequence"/>
</dbReference>
<accession>A0A7W9U4L0</accession>
<comment type="caution">
    <text evidence="1">The sequence shown here is derived from an EMBL/GenBank/DDBJ whole genome shotgun (WGS) entry which is preliminary data.</text>
</comment>
<sequence length="146" mass="16441">MSARVDLSAVQNAYGLCYVRTPWAWFTRIALDRQWGERWEHAPYMRESGLPYADEPDQILKLGFDGPLLGPEEGAHAHSYSVQEINARKTAWLRSENYFGGVPIHIMSGVTIQRFTELVELAGGMVYAPLGWGQLPTLRLKSDTTS</sequence>
<gene>
    <name evidence="1" type="ORF">F4827_006791</name>
</gene>
<keyword evidence="2" id="KW-1185">Reference proteome</keyword>
<organism evidence="1 2">
    <name type="scientific">Paraburkholderia bannensis</name>
    <dbReference type="NCBI Taxonomy" id="765414"/>
    <lineage>
        <taxon>Bacteria</taxon>
        <taxon>Pseudomonadati</taxon>
        <taxon>Pseudomonadota</taxon>
        <taxon>Betaproteobacteria</taxon>
        <taxon>Burkholderiales</taxon>
        <taxon>Burkholderiaceae</taxon>
        <taxon>Paraburkholderia</taxon>
    </lineage>
</organism>
<name>A0A7W9U4L0_9BURK</name>
<dbReference type="AlphaFoldDB" id="A0A7W9U4L0"/>
<dbReference type="EMBL" id="JACHBW010000034">
    <property type="protein sequence ID" value="MBB6106912.1"/>
    <property type="molecule type" value="Genomic_DNA"/>
</dbReference>
<reference evidence="1 2" key="1">
    <citation type="submission" date="2020-08" db="EMBL/GenBank/DDBJ databases">
        <title>Above-ground endophytic microbial communities from plants in different locations in the United States.</title>
        <authorList>
            <person name="Frank C."/>
        </authorList>
    </citation>
    <scope>NUCLEOTIDE SEQUENCE [LARGE SCALE GENOMIC DNA]</scope>
    <source>
        <strain evidence="1 2">WP4_2_2</strain>
    </source>
</reference>
<protein>
    <submittedName>
        <fullName evidence="1">Uncharacterized protein</fullName>
    </submittedName>
</protein>
<evidence type="ECO:0000313" key="2">
    <source>
        <dbReference type="Proteomes" id="UP000571554"/>
    </source>
</evidence>
<evidence type="ECO:0000313" key="1">
    <source>
        <dbReference type="EMBL" id="MBB6106912.1"/>
    </source>
</evidence>